<sequence>MSNITVLLWLLEQNFPIEITQFIACIYKIVKSQRTKPGHIIFDSPCGHRLRNAGYIRIKSFIHPFSKQTYLFCNSLFLRKNMNFSLDYPYLHHIEYPYILKNSNIYTYKCTTCNTYYGQSANESELKLKIMCYCGKLVDDFPCKMCPQKICLVNECSQFVNKKSSILCSDHFRCATCKNILIYEYYEANFGNCDVFVQYYCPLCLNIRCLDDDPGLCEAIHAQNRKHMSYKKIE</sequence>
<dbReference type="AlphaFoldDB" id="A0A6C0C7Q4"/>
<evidence type="ECO:0000313" key="1">
    <source>
        <dbReference type="EMBL" id="QHT00373.1"/>
    </source>
</evidence>
<accession>A0A6C0C7Q4</accession>
<reference evidence="1" key="1">
    <citation type="journal article" date="2020" name="Nature">
        <title>Giant virus diversity and host interactions through global metagenomics.</title>
        <authorList>
            <person name="Schulz F."/>
            <person name="Roux S."/>
            <person name="Paez-Espino D."/>
            <person name="Jungbluth S."/>
            <person name="Walsh D.A."/>
            <person name="Denef V.J."/>
            <person name="McMahon K.D."/>
            <person name="Konstantinidis K.T."/>
            <person name="Eloe-Fadrosh E.A."/>
            <person name="Kyrpides N.C."/>
            <person name="Woyke T."/>
        </authorList>
    </citation>
    <scope>NUCLEOTIDE SEQUENCE</scope>
    <source>
        <strain evidence="1">GVMAG-M-3300020192-26</strain>
    </source>
</reference>
<dbReference type="EMBL" id="MN739354">
    <property type="protein sequence ID" value="QHT00373.1"/>
    <property type="molecule type" value="Genomic_DNA"/>
</dbReference>
<protein>
    <submittedName>
        <fullName evidence="1">Uncharacterized protein</fullName>
    </submittedName>
</protein>
<name>A0A6C0C7Q4_9ZZZZ</name>
<proteinExistence type="predicted"/>
<organism evidence="1">
    <name type="scientific">viral metagenome</name>
    <dbReference type="NCBI Taxonomy" id="1070528"/>
    <lineage>
        <taxon>unclassified sequences</taxon>
        <taxon>metagenomes</taxon>
        <taxon>organismal metagenomes</taxon>
    </lineage>
</organism>